<dbReference type="Proteomes" id="UP000217076">
    <property type="component" value="Unassembled WGS sequence"/>
</dbReference>
<dbReference type="InterPro" id="IPR032333">
    <property type="entry name" value="DUF4857"/>
</dbReference>
<proteinExistence type="predicted"/>
<dbReference type="RefSeq" id="WP_092617708.1">
    <property type="nucleotide sequence ID" value="NZ_FNCV01000004.1"/>
</dbReference>
<reference evidence="2" key="1">
    <citation type="submission" date="2016-10" db="EMBL/GenBank/DDBJ databases">
        <authorList>
            <person name="Varghese N."/>
            <person name="Submissions S."/>
        </authorList>
    </citation>
    <scope>NUCLEOTIDE SEQUENCE [LARGE SCALE GENOMIC DNA]</scope>
    <source>
        <strain evidence="2">930I</strain>
    </source>
</reference>
<dbReference type="EMBL" id="FNCV01000004">
    <property type="protein sequence ID" value="SDH06854.1"/>
    <property type="molecule type" value="Genomic_DNA"/>
</dbReference>
<evidence type="ECO:0008006" key="3">
    <source>
        <dbReference type="Google" id="ProtNLM"/>
    </source>
</evidence>
<dbReference type="Pfam" id="PF16149">
    <property type="entry name" value="DUF4857"/>
    <property type="match status" value="1"/>
</dbReference>
<dbReference type="STRING" id="83401.SAMN05421742_10480"/>
<dbReference type="OrthoDB" id="5906498at2"/>
<gene>
    <name evidence="1" type="ORF">SAMN05421742_10480</name>
</gene>
<accession>A0A1G7ZDU4</accession>
<organism evidence="1 2">
    <name type="scientific">Roseospirillum parvum</name>
    <dbReference type="NCBI Taxonomy" id="83401"/>
    <lineage>
        <taxon>Bacteria</taxon>
        <taxon>Pseudomonadati</taxon>
        <taxon>Pseudomonadota</taxon>
        <taxon>Alphaproteobacteria</taxon>
        <taxon>Rhodospirillales</taxon>
        <taxon>Rhodospirillaceae</taxon>
        <taxon>Roseospirillum</taxon>
    </lineage>
</organism>
<keyword evidence="2" id="KW-1185">Reference proteome</keyword>
<dbReference type="AlphaFoldDB" id="A0A1G7ZDU4"/>
<name>A0A1G7ZDU4_9PROT</name>
<evidence type="ECO:0000313" key="1">
    <source>
        <dbReference type="EMBL" id="SDH06854.1"/>
    </source>
</evidence>
<evidence type="ECO:0000313" key="2">
    <source>
        <dbReference type="Proteomes" id="UP000217076"/>
    </source>
</evidence>
<sequence>MTTAFARLSLALLVTVLAAIALPRLTEMVVGVETARTHLLYSPVRRDFIHREHRGEHNFTYGLESGETFDRQTYETLLPFIYYRNMEIRGRLPVELEGQSFDKAAIRAALQVFELKPRELPGQAPQIPVYPLIEANPGEARLTFPEDVFVPTESGLRFLNVDTNRPLPALGAAVTRALTDAGLRFPLKLIEGKPTILKPRDEGYFLVGAEGTVVHLKRLDGAPVAVRTGIGAALKARGTAVRALKLSETTDPDYYGLLLAEDGGMFLVGYPDYRLTALPHQGYEPARMDYKVVLRPLYPTVVWSDDATVTAVALDSAWREVARTTRTMPDAAEIGLAGLAAWLFPLRLELGMADSGYLSWRLATPDRRALAGSAGSLVGLLALWAWRWRRRGEPVHPRRDGLDLALTLLAGPPGLLAAATVPKPAAREG</sequence>
<protein>
    <recommendedName>
        <fullName evidence="3">DUF4857 domain-containing protein</fullName>
    </recommendedName>
</protein>